<name>E6M108_9ACTO</name>
<dbReference type="EMBL" id="AEPY01000011">
    <property type="protein sequence ID" value="EFU79638.1"/>
    <property type="molecule type" value="Genomic_DNA"/>
</dbReference>
<dbReference type="HOGENOM" id="CLU_2260559_0_0_11"/>
<dbReference type="Proteomes" id="UP000005573">
    <property type="component" value="Unassembled WGS sequence"/>
</dbReference>
<reference evidence="1 2" key="1">
    <citation type="submission" date="2010-12" db="EMBL/GenBank/DDBJ databases">
        <authorList>
            <person name="Muzny D."/>
            <person name="Qin X."/>
            <person name="Deng J."/>
            <person name="Jiang H."/>
            <person name="Liu Y."/>
            <person name="Qu J."/>
            <person name="Song X.-Z."/>
            <person name="Zhang L."/>
            <person name="Thornton R."/>
            <person name="Coyle M."/>
            <person name="Francisco L."/>
            <person name="Jackson L."/>
            <person name="Javaid M."/>
            <person name="Korchina V."/>
            <person name="Kovar C."/>
            <person name="Mata R."/>
            <person name="Mathew T."/>
            <person name="Ngo R."/>
            <person name="Nguyen L."/>
            <person name="Nguyen N."/>
            <person name="Okwuonu G."/>
            <person name="Ongeri F."/>
            <person name="Pham C."/>
            <person name="Simmons D."/>
            <person name="Wilczek-Boney K."/>
            <person name="Hale W."/>
            <person name="Jakkamsetti A."/>
            <person name="Pham P."/>
            <person name="Ruth R."/>
            <person name="San Lucas F."/>
            <person name="Warren J."/>
            <person name="Zhang J."/>
            <person name="Zhao Z."/>
            <person name="Zhou C."/>
            <person name="Zhu D."/>
            <person name="Lee S."/>
            <person name="Bess C."/>
            <person name="Blankenburg K."/>
            <person name="Forbes L."/>
            <person name="Fu Q."/>
            <person name="Gubbala S."/>
            <person name="Hirani K."/>
            <person name="Jayaseelan J.C."/>
            <person name="Lara F."/>
            <person name="Munidasa M."/>
            <person name="Palculict T."/>
            <person name="Patil S."/>
            <person name="Pu L.-L."/>
            <person name="Saada N."/>
            <person name="Tang L."/>
            <person name="Weissenberger G."/>
            <person name="Zhu Y."/>
            <person name="Hemphill L."/>
            <person name="Shang Y."/>
            <person name="Youmans B."/>
            <person name="Ayvaz T."/>
            <person name="Ross M."/>
            <person name="Santibanez J."/>
            <person name="Aqrawi P."/>
            <person name="Gross S."/>
            <person name="Joshi V."/>
            <person name="Fowler G."/>
            <person name="Nazareth L."/>
            <person name="Reid J."/>
            <person name="Worley K."/>
            <person name="Petrosino J."/>
            <person name="Highlander S."/>
            <person name="Gibbs R."/>
        </authorList>
    </citation>
    <scope>NUCLEOTIDE SEQUENCE [LARGE SCALE GENOMIC DNA]</scope>
    <source>
        <strain evidence="1 2">ATCC 51333</strain>
    </source>
</reference>
<protein>
    <submittedName>
        <fullName evidence="1">Uncharacterized protein</fullName>
    </submittedName>
</protein>
<sequence>METIEWAKSYLGEVDEADLQERVDRLGSMRAAVIETLKQRRATMLGSALSVSIPGAVSVSYKDNITVIDKLINELGKGGPNTTQAGDVVHPVTITQLSDRWAR</sequence>
<evidence type="ECO:0000313" key="2">
    <source>
        <dbReference type="Proteomes" id="UP000005573"/>
    </source>
</evidence>
<proteinExistence type="predicted"/>
<gene>
    <name evidence="1" type="ORF">HMPREF0388_1741</name>
</gene>
<accession>E6M108</accession>
<dbReference type="RefSeq" id="WP_004010116.1">
    <property type="nucleotide sequence ID" value="NZ_GL622340.1"/>
</dbReference>
<dbReference type="AlphaFoldDB" id="E6M108"/>
<comment type="caution">
    <text evidence="1">The sequence shown here is derived from an EMBL/GenBank/DDBJ whole genome shotgun (WGS) entry which is preliminary data.</text>
</comment>
<evidence type="ECO:0000313" key="1">
    <source>
        <dbReference type="EMBL" id="EFU79638.1"/>
    </source>
</evidence>
<organism evidence="1 2">
    <name type="scientific">Mobiluncus curtisii ATCC 51333</name>
    <dbReference type="NCBI Taxonomy" id="887326"/>
    <lineage>
        <taxon>Bacteria</taxon>
        <taxon>Bacillati</taxon>
        <taxon>Actinomycetota</taxon>
        <taxon>Actinomycetes</taxon>
        <taxon>Actinomycetales</taxon>
        <taxon>Actinomycetaceae</taxon>
        <taxon>Mobiluncus</taxon>
    </lineage>
</organism>